<feature type="transmembrane region" description="Helical" evidence="6">
    <location>
        <begin position="108"/>
        <end position="127"/>
    </location>
</feature>
<evidence type="ECO:0000256" key="3">
    <source>
        <dbReference type="ARBA" id="ARBA00022989"/>
    </source>
</evidence>
<evidence type="ECO:0000256" key="6">
    <source>
        <dbReference type="SAM" id="Phobius"/>
    </source>
</evidence>
<keyword evidence="3 6" id="KW-1133">Transmembrane helix</keyword>
<feature type="transmembrane region" description="Helical" evidence="6">
    <location>
        <begin position="53"/>
        <end position="70"/>
    </location>
</feature>
<dbReference type="InterPro" id="IPR019109">
    <property type="entry name" value="MamF_MmsF"/>
</dbReference>
<evidence type="ECO:0000313" key="7">
    <source>
        <dbReference type="EMBL" id="MFD1039762.1"/>
    </source>
</evidence>
<sequence>MPEEINAEDANEEVVEEQTEEQPQEELQEEQPQEELQEEQPQEETADVKENKGMAILAYIIFFIPLLAAKDSKFAMYHANQGLVLFLTAMAVYIVGTIIPIIGWLLILPIGSLLMLVLAVIGIINAANGKTKQLPMIGKIQILK</sequence>
<comment type="subcellular location">
    <subcellularLocation>
        <location evidence="1">Membrane</location>
        <topology evidence="1">Multi-pass membrane protein</topology>
    </subcellularLocation>
</comment>
<feature type="compositionally biased region" description="Acidic residues" evidence="5">
    <location>
        <begin position="1"/>
        <end position="45"/>
    </location>
</feature>
<protein>
    <submittedName>
        <fullName evidence="7">DUF4870 domain-containing protein</fullName>
    </submittedName>
</protein>
<name>A0ABW3LP06_9BACI</name>
<reference evidence="8" key="1">
    <citation type="journal article" date="2019" name="Int. J. Syst. Evol. Microbiol.">
        <title>The Global Catalogue of Microorganisms (GCM) 10K type strain sequencing project: providing services to taxonomists for standard genome sequencing and annotation.</title>
        <authorList>
            <consortium name="The Broad Institute Genomics Platform"/>
            <consortium name="The Broad Institute Genome Sequencing Center for Infectious Disease"/>
            <person name="Wu L."/>
            <person name="Ma J."/>
        </authorList>
    </citation>
    <scope>NUCLEOTIDE SEQUENCE [LARGE SCALE GENOMIC DNA]</scope>
    <source>
        <strain evidence="8">CCUG 56754</strain>
    </source>
</reference>
<evidence type="ECO:0000256" key="5">
    <source>
        <dbReference type="SAM" id="MobiDB-lite"/>
    </source>
</evidence>
<dbReference type="Proteomes" id="UP001597040">
    <property type="component" value="Unassembled WGS sequence"/>
</dbReference>
<keyword evidence="8" id="KW-1185">Reference proteome</keyword>
<evidence type="ECO:0000256" key="1">
    <source>
        <dbReference type="ARBA" id="ARBA00004141"/>
    </source>
</evidence>
<evidence type="ECO:0000256" key="4">
    <source>
        <dbReference type="ARBA" id="ARBA00023136"/>
    </source>
</evidence>
<evidence type="ECO:0000313" key="8">
    <source>
        <dbReference type="Proteomes" id="UP001597040"/>
    </source>
</evidence>
<organism evidence="7 8">
    <name type="scientific">Virgibacillus byunsanensis</name>
    <dbReference type="NCBI Taxonomy" id="570945"/>
    <lineage>
        <taxon>Bacteria</taxon>
        <taxon>Bacillati</taxon>
        <taxon>Bacillota</taxon>
        <taxon>Bacilli</taxon>
        <taxon>Bacillales</taxon>
        <taxon>Bacillaceae</taxon>
        <taxon>Virgibacillus</taxon>
    </lineage>
</organism>
<accession>A0ABW3LP06</accession>
<evidence type="ECO:0000256" key="2">
    <source>
        <dbReference type="ARBA" id="ARBA00022692"/>
    </source>
</evidence>
<proteinExistence type="predicted"/>
<dbReference type="EMBL" id="JBHTKJ010000046">
    <property type="protein sequence ID" value="MFD1039762.1"/>
    <property type="molecule type" value="Genomic_DNA"/>
</dbReference>
<keyword evidence="4 6" id="KW-0472">Membrane</keyword>
<gene>
    <name evidence="7" type="ORF">ACFQ3N_15350</name>
</gene>
<feature type="transmembrane region" description="Helical" evidence="6">
    <location>
        <begin position="82"/>
        <end position="102"/>
    </location>
</feature>
<dbReference type="RefSeq" id="WP_390363419.1">
    <property type="nucleotide sequence ID" value="NZ_JBHTKJ010000046.1"/>
</dbReference>
<keyword evidence="2 6" id="KW-0812">Transmembrane</keyword>
<comment type="caution">
    <text evidence="7">The sequence shown here is derived from an EMBL/GenBank/DDBJ whole genome shotgun (WGS) entry which is preliminary data.</text>
</comment>
<dbReference type="Pfam" id="PF09685">
    <property type="entry name" value="MamF_MmsF"/>
    <property type="match status" value="1"/>
</dbReference>
<feature type="region of interest" description="Disordered" evidence="5">
    <location>
        <begin position="1"/>
        <end position="47"/>
    </location>
</feature>